<evidence type="ECO:0000313" key="1">
    <source>
        <dbReference type="EMBL" id="KAJ8345525.1"/>
    </source>
</evidence>
<dbReference type="EMBL" id="JAINUF010000012">
    <property type="protein sequence ID" value="KAJ8345525.1"/>
    <property type="molecule type" value="Genomic_DNA"/>
</dbReference>
<reference evidence="1" key="1">
    <citation type="journal article" date="2023" name="Science">
        <title>Genome structures resolve the early diversification of teleost fishes.</title>
        <authorList>
            <person name="Parey E."/>
            <person name="Louis A."/>
            <person name="Montfort J."/>
            <person name="Bouchez O."/>
            <person name="Roques C."/>
            <person name="Iampietro C."/>
            <person name="Lluch J."/>
            <person name="Castinel A."/>
            <person name="Donnadieu C."/>
            <person name="Desvignes T."/>
            <person name="Floi Bucao C."/>
            <person name="Jouanno E."/>
            <person name="Wen M."/>
            <person name="Mejri S."/>
            <person name="Dirks R."/>
            <person name="Jansen H."/>
            <person name="Henkel C."/>
            <person name="Chen W.J."/>
            <person name="Zahm M."/>
            <person name="Cabau C."/>
            <person name="Klopp C."/>
            <person name="Thompson A.W."/>
            <person name="Robinson-Rechavi M."/>
            <person name="Braasch I."/>
            <person name="Lecointre G."/>
            <person name="Bobe J."/>
            <person name="Postlethwait J.H."/>
            <person name="Berthelot C."/>
            <person name="Roest Crollius H."/>
            <person name="Guiguen Y."/>
        </authorList>
    </citation>
    <scope>NUCLEOTIDE SEQUENCE</scope>
    <source>
        <strain evidence="1">WJC10195</strain>
    </source>
</reference>
<sequence length="94" mass="10385">MSLMSEQSDPWRCLVRPKHTGVAVAAVGGSAAHKGPEVVLCSEPRALHLTQVNRAPAVPACPANRKWVEQAESGRLWRNASTCLCMDRWQYDQD</sequence>
<protein>
    <submittedName>
        <fullName evidence="1">Uncharacterized protein</fullName>
    </submittedName>
</protein>
<evidence type="ECO:0000313" key="2">
    <source>
        <dbReference type="Proteomes" id="UP001152622"/>
    </source>
</evidence>
<gene>
    <name evidence="1" type="ORF">SKAU_G00297180</name>
</gene>
<name>A0A9Q1EUY3_SYNKA</name>
<proteinExistence type="predicted"/>
<organism evidence="1 2">
    <name type="scientific">Synaphobranchus kaupii</name>
    <name type="common">Kaup's arrowtooth eel</name>
    <dbReference type="NCBI Taxonomy" id="118154"/>
    <lineage>
        <taxon>Eukaryota</taxon>
        <taxon>Metazoa</taxon>
        <taxon>Chordata</taxon>
        <taxon>Craniata</taxon>
        <taxon>Vertebrata</taxon>
        <taxon>Euteleostomi</taxon>
        <taxon>Actinopterygii</taxon>
        <taxon>Neopterygii</taxon>
        <taxon>Teleostei</taxon>
        <taxon>Anguilliformes</taxon>
        <taxon>Synaphobranchidae</taxon>
        <taxon>Synaphobranchus</taxon>
    </lineage>
</organism>
<accession>A0A9Q1EUY3</accession>
<dbReference type="Proteomes" id="UP001152622">
    <property type="component" value="Chromosome 12"/>
</dbReference>
<dbReference type="AlphaFoldDB" id="A0A9Q1EUY3"/>
<keyword evidence="2" id="KW-1185">Reference proteome</keyword>
<comment type="caution">
    <text evidence="1">The sequence shown here is derived from an EMBL/GenBank/DDBJ whole genome shotgun (WGS) entry which is preliminary data.</text>
</comment>